<dbReference type="AlphaFoldDB" id="A0A928VVJ5"/>
<keyword evidence="2" id="KW-1185">Reference proteome</keyword>
<dbReference type="Proteomes" id="UP000621799">
    <property type="component" value="Unassembled WGS sequence"/>
</dbReference>
<evidence type="ECO:0000313" key="1">
    <source>
        <dbReference type="EMBL" id="MBE9039512.1"/>
    </source>
</evidence>
<name>A0A928VVJ5_9CYAN</name>
<reference evidence="1" key="1">
    <citation type="submission" date="2020-10" db="EMBL/GenBank/DDBJ databases">
        <authorList>
            <person name="Castelo-Branco R."/>
            <person name="Eusebio N."/>
            <person name="Adriana R."/>
            <person name="Vieira A."/>
            <person name="Brugerolle De Fraissinette N."/>
            <person name="Rezende De Castro R."/>
            <person name="Schneider M.P."/>
            <person name="Vasconcelos V."/>
            <person name="Leao P.N."/>
        </authorList>
    </citation>
    <scope>NUCLEOTIDE SEQUENCE</scope>
    <source>
        <strain evidence="1">LEGE 11467</strain>
    </source>
</reference>
<accession>A0A928VVJ5</accession>
<gene>
    <name evidence="1" type="ORF">IQ235_01715</name>
</gene>
<sequence>MIQIKKLKLPPLPQCEATELTRISQKIYDFSPILPPHILLEKTPPPRQIDEILADIEGDRTVTLLEWVYCLQSTKQPNRQHPNECLQMATAIWRSAQNDGKLKRLLEWRLRLYDRGLKEAIAPSLVKVATIEWEKREEFNE</sequence>
<organism evidence="1 2">
    <name type="scientific">Zarconia navalis LEGE 11467</name>
    <dbReference type="NCBI Taxonomy" id="1828826"/>
    <lineage>
        <taxon>Bacteria</taxon>
        <taxon>Bacillati</taxon>
        <taxon>Cyanobacteriota</taxon>
        <taxon>Cyanophyceae</taxon>
        <taxon>Oscillatoriophycideae</taxon>
        <taxon>Oscillatoriales</taxon>
        <taxon>Oscillatoriales incertae sedis</taxon>
        <taxon>Zarconia</taxon>
        <taxon>Zarconia navalis</taxon>
    </lineage>
</organism>
<comment type="caution">
    <text evidence="1">The sequence shown here is derived from an EMBL/GenBank/DDBJ whole genome shotgun (WGS) entry which is preliminary data.</text>
</comment>
<proteinExistence type="predicted"/>
<protein>
    <submittedName>
        <fullName evidence="1">Uncharacterized protein</fullName>
    </submittedName>
</protein>
<dbReference type="EMBL" id="JADEXN010000014">
    <property type="protein sequence ID" value="MBE9039512.1"/>
    <property type="molecule type" value="Genomic_DNA"/>
</dbReference>
<evidence type="ECO:0000313" key="2">
    <source>
        <dbReference type="Proteomes" id="UP000621799"/>
    </source>
</evidence>
<dbReference type="RefSeq" id="WP_264319773.1">
    <property type="nucleotide sequence ID" value="NZ_JADEXN010000014.1"/>
</dbReference>